<dbReference type="AlphaFoldDB" id="A0A0N0LYX6"/>
<evidence type="ECO:0000256" key="4">
    <source>
        <dbReference type="ARBA" id="ARBA00032089"/>
    </source>
</evidence>
<keyword evidence="8" id="KW-1185">Reference proteome</keyword>
<dbReference type="InterPro" id="IPR042177">
    <property type="entry name" value="Cell/Rod_1"/>
</dbReference>
<dbReference type="STRING" id="187330.AMS58_09720"/>
<dbReference type="Gene3D" id="2.40.10.350">
    <property type="entry name" value="Rod shape-determining protein MreC, domain 2"/>
    <property type="match status" value="1"/>
</dbReference>
<dbReference type="PATRIC" id="fig|187330.3.peg.1024"/>
<reference evidence="7 8" key="1">
    <citation type="submission" date="2015-08" db="EMBL/GenBank/DDBJ databases">
        <title>Draft Genome Sequence of Pseudoalteromonas porphyrae UCD-SED14.</title>
        <authorList>
            <person name="Coil D.A."/>
            <person name="Jospin G."/>
            <person name="Lee R.D."/>
            <person name="Eisen J.A."/>
        </authorList>
    </citation>
    <scope>NUCLEOTIDE SEQUENCE [LARGE SCALE GENOMIC DNA]</scope>
    <source>
        <strain evidence="7 8">UCD-SED14</strain>
    </source>
</reference>
<dbReference type="GO" id="GO:0005886">
    <property type="term" value="C:plasma membrane"/>
    <property type="evidence" value="ECO:0007669"/>
    <property type="project" value="TreeGrafter"/>
</dbReference>
<evidence type="ECO:0000256" key="5">
    <source>
        <dbReference type="PIRNR" id="PIRNR038471"/>
    </source>
</evidence>
<dbReference type="Gene3D" id="2.40.10.340">
    <property type="entry name" value="Rod shape-determining protein MreC, domain 1"/>
    <property type="match status" value="1"/>
</dbReference>
<comment type="caution">
    <text evidence="7">The sequence shown here is derived from an EMBL/GenBank/DDBJ whole genome shotgun (WGS) entry which is preliminary data.</text>
</comment>
<dbReference type="InterPro" id="IPR042175">
    <property type="entry name" value="Cell/Rod_MreC_2"/>
</dbReference>
<evidence type="ECO:0000313" key="7">
    <source>
        <dbReference type="EMBL" id="KPH62238.1"/>
    </source>
</evidence>
<evidence type="ECO:0000256" key="2">
    <source>
        <dbReference type="ARBA" id="ARBA00013855"/>
    </source>
</evidence>
<dbReference type="InterPro" id="IPR055342">
    <property type="entry name" value="MreC_beta-barrel_core"/>
</dbReference>
<dbReference type="PANTHER" id="PTHR34138:SF1">
    <property type="entry name" value="CELL SHAPE-DETERMINING PROTEIN MREC"/>
    <property type="match status" value="1"/>
</dbReference>
<evidence type="ECO:0000259" key="6">
    <source>
        <dbReference type="Pfam" id="PF04085"/>
    </source>
</evidence>
<comment type="similarity">
    <text evidence="1 5">Belongs to the MreC family.</text>
</comment>
<dbReference type="EMBL" id="LHPH01000014">
    <property type="protein sequence ID" value="KPH62238.1"/>
    <property type="molecule type" value="Genomic_DNA"/>
</dbReference>
<gene>
    <name evidence="7" type="ORF">ADS77_12980</name>
</gene>
<dbReference type="OrthoDB" id="9808025at2"/>
<dbReference type="NCBIfam" id="TIGR00219">
    <property type="entry name" value="mreC"/>
    <property type="match status" value="1"/>
</dbReference>
<evidence type="ECO:0000313" key="8">
    <source>
        <dbReference type="Proteomes" id="UP000037848"/>
    </source>
</evidence>
<evidence type="ECO:0000256" key="3">
    <source>
        <dbReference type="ARBA" id="ARBA00022960"/>
    </source>
</evidence>
<dbReference type="GO" id="GO:0008360">
    <property type="term" value="P:regulation of cell shape"/>
    <property type="evidence" value="ECO:0007669"/>
    <property type="project" value="UniProtKB-KW"/>
</dbReference>
<comment type="function">
    <text evidence="5">Involved in formation and maintenance of cell shape.</text>
</comment>
<evidence type="ECO:0000256" key="1">
    <source>
        <dbReference type="ARBA" id="ARBA00009369"/>
    </source>
</evidence>
<proteinExistence type="inferred from homology"/>
<protein>
    <recommendedName>
        <fullName evidence="2 5">Cell shape-determining protein MreC</fullName>
    </recommendedName>
    <alternativeName>
        <fullName evidence="4 5">Cell shape protein MreC</fullName>
    </alternativeName>
</protein>
<name>A0A0N0LYX6_9GAMM</name>
<dbReference type="PANTHER" id="PTHR34138">
    <property type="entry name" value="CELL SHAPE-DETERMINING PROTEIN MREC"/>
    <property type="match status" value="1"/>
</dbReference>
<dbReference type="InterPro" id="IPR007221">
    <property type="entry name" value="MreC"/>
</dbReference>
<dbReference type="Pfam" id="PF04085">
    <property type="entry name" value="MreC"/>
    <property type="match status" value="1"/>
</dbReference>
<accession>A0A0N0LYX6</accession>
<keyword evidence="3 5" id="KW-0133">Cell shape</keyword>
<organism evidence="7 8">
    <name type="scientific">Pseudoalteromonas porphyrae</name>
    <dbReference type="NCBI Taxonomy" id="187330"/>
    <lineage>
        <taxon>Bacteria</taxon>
        <taxon>Pseudomonadati</taxon>
        <taxon>Pseudomonadota</taxon>
        <taxon>Gammaproteobacteria</taxon>
        <taxon>Alteromonadales</taxon>
        <taxon>Pseudoalteromonadaceae</taxon>
        <taxon>Pseudoalteromonas</taxon>
    </lineage>
</organism>
<feature type="domain" description="Rod shape-determining protein MreC beta-barrel core" evidence="6">
    <location>
        <begin position="120"/>
        <end position="267"/>
    </location>
</feature>
<dbReference type="Proteomes" id="UP000037848">
    <property type="component" value="Unassembled WGS sequence"/>
</dbReference>
<dbReference type="PIRSF" id="PIRSF038471">
    <property type="entry name" value="MreC"/>
    <property type="match status" value="1"/>
</dbReference>
<sequence length="277" mass="30553">MFGRAISLQLRLFVAVLLSIMLIVGDRYTQGGTTVRTSLNTLVSPLLYLANLPYEVFSLGAKSLHTRDQLLTENEALKQKQLLQSEQLQQYQFLAKENQKLRALLGSSAKQANRKIIAQVLSVHSNPYSHQVVINRGAIDGVSEGQAVIDEMGVVGQLTKVGSTTSRVLLMTDTTHATPVRILRNDVRTVVEGVGKINSVKLSHVPHSLDVRYGDVLVTSGLGGTFPEGYPVAVVTEINRDEGRPFAQVYAEPIAQLDRIRLLVILWRSQQEIISDE</sequence>